<dbReference type="NCBIfam" id="TIGR02432">
    <property type="entry name" value="lysidine_TilS_N"/>
    <property type="match status" value="1"/>
</dbReference>
<dbReference type="InterPro" id="IPR012094">
    <property type="entry name" value="tRNA_Ile_lys_synt"/>
</dbReference>
<dbReference type="Pfam" id="PF01171">
    <property type="entry name" value="ATP_bind_3"/>
    <property type="match status" value="1"/>
</dbReference>
<evidence type="ECO:0000256" key="3">
    <source>
        <dbReference type="ARBA" id="ARBA00022598"/>
    </source>
</evidence>
<keyword evidence="6 8" id="KW-0067">ATP-binding</keyword>
<comment type="domain">
    <text evidence="8">The N-terminal region contains the highly conserved SGGXDS motif, predicted to be a P-loop motif involved in ATP binding.</text>
</comment>
<comment type="caution">
    <text evidence="10">The sequence shown here is derived from an EMBL/GenBank/DDBJ whole genome shotgun (WGS) entry which is preliminary data.</text>
</comment>
<dbReference type="PANTHER" id="PTHR43033:SF1">
    <property type="entry name" value="TRNA(ILE)-LYSIDINE SYNTHASE-RELATED"/>
    <property type="match status" value="1"/>
</dbReference>
<dbReference type="SMART" id="SM00977">
    <property type="entry name" value="TilS_C"/>
    <property type="match status" value="1"/>
</dbReference>
<sequence length="439" mass="50119">MLDAFQSHIQLRSLLNSESVYLLACSGGMDSMCLGELLIQTKIPIEVAHVNFQLRGNESEGDRQFVQNWAESHGIPFHLKLAETTELALSKGISIQMAAREIRYAFFEEIRSQRNLAGILLAHHEDDQLETVFLNLLRGTGIEGVYGMADRKGWLIRPLLPFSRAEIQDFMLAQQLSWREDSSNEKDEYKRNNLRINGLPALLALEPDARKNLFTSFNRLKDTGRAFAGLFENWKNSSIRTEDSYHYLPFSAIQNQPGNSSLLYFWLRPFGFNSDQAQAIAEALNHPKTGTVFRGAGYLLQFDRNELILSPNQEDFEPVFLQKNETLLDLPEGKYSLNRLEYTDLIDRNPTHAQLDEDRLEFPLEIRTWKEGDKFVPLGMNSSKKISDFLIDLKVPVAKKQGVKVLVSGGEIAWVIGLRIADWAKCNPSTRRILHFKKT</sequence>
<dbReference type="Gene3D" id="3.40.50.620">
    <property type="entry name" value="HUPs"/>
    <property type="match status" value="1"/>
</dbReference>
<comment type="subcellular location">
    <subcellularLocation>
        <location evidence="1 8">Cytoplasm</location>
    </subcellularLocation>
</comment>
<gene>
    <name evidence="8 10" type="primary">tilS</name>
    <name evidence="10" type="ORF">D0X99_03990</name>
</gene>
<dbReference type="Proteomes" id="UP000283522">
    <property type="component" value="Unassembled WGS sequence"/>
</dbReference>
<dbReference type="AlphaFoldDB" id="A0A418PXI0"/>
<reference evidence="10 11" key="1">
    <citation type="submission" date="2018-09" db="EMBL/GenBank/DDBJ databases">
        <authorList>
            <person name="Wang X."/>
            <person name="Du Z."/>
        </authorList>
    </citation>
    <scope>NUCLEOTIDE SEQUENCE [LARGE SCALE GENOMIC DNA]</scope>
    <source>
        <strain evidence="10 11">N3</strain>
    </source>
</reference>
<dbReference type="SUPFAM" id="SSF56037">
    <property type="entry name" value="PheT/TilS domain"/>
    <property type="match status" value="1"/>
</dbReference>
<dbReference type="GO" id="GO:0005524">
    <property type="term" value="F:ATP binding"/>
    <property type="evidence" value="ECO:0007669"/>
    <property type="project" value="UniProtKB-UniRule"/>
</dbReference>
<dbReference type="GO" id="GO:0006400">
    <property type="term" value="P:tRNA modification"/>
    <property type="evidence" value="ECO:0007669"/>
    <property type="project" value="UniProtKB-UniRule"/>
</dbReference>
<proteinExistence type="inferred from homology"/>
<evidence type="ECO:0000259" key="9">
    <source>
        <dbReference type="SMART" id="SM00977"/>
    </source>
</evidence>
<comment type="similarity">
    <text evidence="8">Belongs to the tRNA(Ile)-lysidine synthase family.</text>
</comment>
<dbReference type="PANTHER" id="PTHR43033">
    <property type="entry name" value="TRNA(ILE)-LYSIDINE SYNTHASE-RELATED"/>
    <property type="match status" value="1"/>
</dbReference>
<name>A0A418PXI0_9BACT</name>
<keyword evidence="4 8" id="KW-0819">tRNA processing</keyword>
<evidence type="ECO:0000256" key="2">
    <source>
        <dbReference type="ARBA" id="ARBA00022490"/>
    </source>
</evidence>
<keyword evidence="11" id="KW-1185">Reference proteome</keyword>
<dbReference type="GO" id="GO:0032267">
    <property type="term" value="F:tRNA(Ile)-lysidine synthase activity"/>
    <property type="evidence" value="ECO:0007669"/>
    <property type="project" value="UniProtKB-EC"/>
</dbReference>
<evidence type="ECO:0000256" key="7">
    <source>
        <dbReference type="ARBA" id="ARBA00048539"/>
    </source>
</evidence>
<evidence type="ECO:0000256" key="6">
    <source>
        <dbReference type="ARBA" id="ARBA00022840"/>
    </source>
</evidence>
<keyword evidence="3 8" id="KW-0436">Ligase</keyword>
<dbReference type="HAMAP" id="MF_01161">
    <property type="entry name" value="tRNA_Ile_lys_synt"/>
    <property type="match status" value="1"/>
</dbReference>
<keyword evidence="2 8" id="KW-0963">Cytoplasm</keyword>
<dbReference type="GO" id="GO:0005737">
    <property type="term" value="C:cytoplasm"/>
    <property type="evidence" value="ECO:0007669"/>
    <property type="project" value="UniProtKB-SubCell"/>
</dbReference>
<dbReference type="NCBIfam" id="TIGR02433">
    <property type="entry name" value="lysidine_TilS_C"/>
    <property type="match status" value="1"/>
</dbReference>
<dbReference type="InterPro" id="IPR012796">
    <property type="entry name" value="Lysidine-tRNA-synth_C"/>
</dbReference>
<feature type="domain" description="Lysidine-tRNA(Ile) synthetase C-terminal" evidence="9">
    <location>
        <begin position="364"/>
        <end position="436"/>
    </location>
</feature>
<dbReference type="InterPro" id="IPR011063">
    <property type="entry name" value="TilS/TtcA_N"/>
</dbReference>
<protein>
    <recommendedName>
        <fullName evidence="8">tRNA(Ile)-lysidine synthase</fullName>
        <ecNumber evidence="8">6.3.4.19</ecNumber>
    </recommendedName>
    <alternativeName>
        <fullName evidence="8">tRNA(Ile)-2-lysyl-cytidine synthase</fullName>
    </alternativeName>
    <alternativeName>
        <fullName evidence="8">tRNA(Ile)-lysidine synthetase</fullName>
    </alternativeName>
</protein>
<evidence type="ECO:0000313" key="11">
    <source>
        <dbReference type="Proteomes" id="UP000283522"/>
    </source>
</evidence>
<evidence type="ECO:0000256" key="1">
    <source>
        <dbReference type="ARBA" id="ARBA00004496"/>
    </source>
</evidence>
<evidence type="ECO:0000256" key="5">
    <source>
        <dbReference type="ARBA" id="ARBA00022741"/>
    </source>
</evidence>
<organism evidence="10 11">
    <name type="scientific">Algoriphagus lacus</name>
    <dbReference type="NCBI Taxonomy" id="2056311"/>
    <lineage>
        <taxon>Bacteria</taxon>
        <taxon>Pseudomonadati</taxon>
        <taxon>Bacteroidota</taxon>
        <taxon>Cytophagia</taxon>
        <taxon>Cytophagales</taxon>
        <taxon>Cyclobacteriaceae</taxon>
        <taxon>Algoriphagus</taxon>
    </lineage>
</organism>
<comment type="function">
    <text evidence="8">Ligates lysine onto the cytidine present at position 34 of the AUA codon-specific tRNA(Ile) that contains the anticodon CAU, in an ATP-dependent manner. Cytidine is converted to lysidine, thus changing the amino acid specificity of the tRNA from methionine to isoleucine.</text>
</comment>
<evidence type="ECO:0000256" key="8">
    <source>
        <dbReference type="HAMAP-Rule" id="MF_01161"/>
    </source>
</evidence>
<evidence type="ECO:0000256" key="4">
    <source>
        <dbReference type="ARBA" id="ARBA00022694"/>
    </source>
</evidence>
<dbReference type="EMBL" id="QXML01000001">
    <property type="protein sequence ID" value="RIW18850.1"/>
    <property type="molecule type" value="Genomic_DNA"/>
</dbReference>
<dbReference type="CDD" id="cd01992">
    <property type="entry name" value="TilS_N"/>
    <property type="match status" value="1"/>
</dbReference>
<dbReference type="InterPro" id="IPR012795">
    <property type="entry name" value="tRNA_Ile_lys_synt_N"/>
</dbReference>
<accession>A0A418PXI0</accession>
<evidence type="ECO:0000313" key="10">
    <source>
        <dbReference type="EMBL" id="RIW18850.1"/>
    </source>
</evidence>
<dbReference type="OrthoDB" id="9807403at2"/>
<dbReference type="InterPro" id="IPR014729">
    <property type="entry name" value="Rossmann-like_a/b/a_fold"/>
</dbReference>
<keyword evidence="5 8" id="KW-0547">Nucleotide-binding</keyword>
<dbReference type="EC" id="6.3.4.19" evidence="8"/>
<comment type="catalytic activity">
    <reaction evidence="7 8">
        <text>cytidine(34) in tRNA(Ile2) + L-lysine + ATP = lysidine(34) in tRNA(Ile2) + AMP + diphosphate + H(+)</text>
        <dbReference type="Rhea" id="RHEA:43744"/>
        <dbReference type="Rhea" id="RHEA-COMP:10625"/>
        <dbReference type="Rhea" id="RHEA-COMP:10670"/>
        <dbReference type="ChEBI" id="CHEBI:15378"/>
        <dbReference type="ChEBI" id="CHEBI:30616"/>
        <dbReference type="ChEBI" id="CHEBI:32551"/>
        <dbReference type="ChEBI" id="CHEBI:33019"/>
        <dbReference type="ChEBI" id="CHEBI:82748"/>
        <dbReference type="ChEBI" id="CHEBI:83665"/>
        <dbReference type="ChEBI" id="CHEBI:456215"/>
        <dbReference type="EC" id="6.3.4.19"/>
    </reaction>
</comment>
<dbReference type="RefSeq" id="WP_119476326.1">
    <property type="nucleotide sequence ID" value="NZ_QXML01000001.1"/>
</dbReference>
<feature type="binding site" evidence="8">
    <location>
        <begin position="26"/>
        <end position="31"/>
    </location>
    <ligand>
        <name>ATP</name>
        <dbReference type="ChEBI" id="CHEBI:30616"/>
    </ligand>
</feature>
<dbReference type="Pfam" id="PF11734">
    <property type="entry name" value="TilS_C"/>
    <property type="match status" value="1"/>
</dbReference>
<dbReference type="SUPFAM" id="SSF52402">
    <property type="entry name" value="Adenine nucleotide alpha hydrolases-like"/>
    <property type="match status" value="1"/>
</dbReference>